<dbReference type="EMBL" id="HBFK01041168">
    <property type="protein sequence ID" value="CAD8758508.1"/>
    <property type="molecule type" value="Transcribed_RNA"/>
</dbReference>
<dbReference type="InterPro" id="IPR001841">
    <property type="entry name" value="Znf_RING"/>
</dbReference>
<organism evidence="8">
    <name type="scientific">Hemiselmis andersenii</name>
    <name type="common">Cryptophyte alga</name>
    <dbReference type="NCBI Taxonomy" id="464988"/>
    <lineage>
        <taxon>Eukaryota</taxon>
        <taxon>Cryptophyceae</taxon>
        <taxon>Cryptomonadales</taxon>
        <taxon>Hemiselmidaceae</taxon>
        <taxon>Hemiselmis</taxon>
    </lineage>
</organism>
<name>A0A7S0UHV6_HEMAN</name>
<feature type="transmembrane region" description="Helical" evidence="5">
    <location>
        <begin position="30"/>
        <end position="52"/>
    </location>
</feature>
<evidence type="ECO:0000256" key="4">
    <source>
        <dbReference type="PROSITE-ProRule" id="PRU00175"/>
    </source>
</evidence>
<gene>
    <name evidence="8" type="ORF">HAND1043_LOCUS25022</name>
</gene>
<dbReference type="AlphaFoldDB" id="A0A7S0UHV6"/>
<keyword evidence="2 4" id="KW-0863">Zinc-finger</keyword>
<keyword evidence="6" id="KW-0732">Signal</keyword>
<feature type="signal peptide" evidence="6">
    <location>
        <begin position="1"/>
        <end position="20"/>
    </location>
</feature>
<evidence type="ECO:0000256" key="1">
    <source>
        <dbReference type="ARBA" id="ARBA00022723"/>
    </source>
</evidence>
<dbReference type="GO" id="GO:0008270">
    <property type="term" value="F:zinc ion binding"/>
    <property type="evidence" value="ECO:0007669"/>
    <property type="project" value="UniProtKB-KW"/>
</dbReference>
<accession>A0A7S0UHV6</accession>
<evidence type="ECO:0000256" key="5">
    <source>
        <dbReference type="SAM" id="Phobius"/>
    </source>
</evidence>
<evidence type="ECO:0000256" key="2">
    <source>
        <dbReference type="ARBA" id="ARBA00022771"/>
    </source>
</evidence>
<dbReference type="PANTHER" id="PTHR14155:SF627">
    <property type="entry name" value="OS06G0192800 PROTEIN"/>
    <property type="match status" value="1"/>
</dbReference>
<dbReference type="Pfam" id="PF13639">
    <property type="entry name" value="zf-RING_2"/>
    <property type="match status" value="1"/>
</dbReference>
<proteinExistence type="predicted"/>
<reference evidence="8" key="1">
    <citation type="submission" date="2021-01" db="EMBL/GenBank/DDBJ databases">
        <authorList>
            <person name="Corre E."/>
            <person name="Pelletier E."/>
            <person name="Niang G."/>
            <person name="Scheremetjew M."/>
            <person name="Finn R."/>
            <person name="Kale V."/>
            <person name="Holt S."/>
            <person name="Cochrane G."/>
            <person name="Meng A."/>
            <person name="Brown T."/>
            <person name="Cohen L."/>
        </authorList>
    </citation>
    <scope>NUCLEOTIDE SEQUENCE</scope>
    <source>
        <strain evidence="8">CCMP441</strain>
    </source>
</reference>
<feature type="domain" description="RING-type" evidence="7">
    <location>
        <begin position="265"/>
        <end position="304"/>
    </location>
</feature>
<dbReference type="InterPro" id="IPR053238">
    <property type="entry name" value="RING-H2_zinc_finger"/>
</dbReference>
<keyword evidence="3" id="KW-0862">Zinc</keyword>
<dbReference type="PANTHER" id="PTHR14155">
    <property type="entry name" value="RING FINGER DOMAIN-CONTAINING"/>
    <property type="match status" value="1"/>
</dbReference>
<evidence type="ECO:0000259" key="7">
    <source>
        <dbReference type="PROSITE" id="PS50089"/>
    </source>
</evidence>
<sequence>MLRPAAAAVVLASFLPVCCGQDTKPHGVSAMAMPIVIVVIFLLFFSVVRELLRCAWHRRGFHKLEEIKRGQEDFVSAGAQVENPMQRLTNGRWSVLWLDGRQERVSRLTLELTPERDLEEGEVATSVGLVRGHGLDSLGDCTIDGRWCAGKDRVAWTQTYRYSHHRSGVVVEAWGNVVLEAEGRVHVRGQLRSSEGNGRSGYFVMRPVALDQVMVLLQEIAPQLMIGALGVGDRRVESQMPQRVVRREPVELEQLEEGKGSEDTCLICLDECEQAACRLECGHVFHTACIQQWLANHDECVTCKHVVRRQPPEPEAAAASHRPAAMEMQPAQLRSPMEIAQASDVMLFAQAFDRHLRIQRA</sequence>
<dbReference type="Gene3D" id="3.30.40.10">
    <property type="entry name" value="Zinc/RING finger domain, C3HC4 (zinc finger)"/>
    <property type="match status" value="1"/>
</dbReference>
<keyword evidence="5" id="KW-1133">Transmembrane helix</keyword>
<evidence type="ECO:0000313" key="8">
    <source>
        <dbReference type="EMBL" id="CAD8758508.1"/>
    </source>
</evidence>
<keyword evidence="5" id="KW-0472">Membrane</keyword>
<dbReference type="SUPFAM" id="SSF57850">
    <property type="entry name" value="RING/U-box"/>
    <property type="match status" value="1"/>
</dbReference>
<keyword evidence="5" id="KW-0812">Transmembrane</keyword>
<dbReference type="InterPro" id="IPR013083">
    <property type="entry name" value="Znf_RING/FYVE/PHD"/>
</dbReference>
<feature type="chain" id="PRO_5030893444" description="RING-type domain-containing protein" evidence="6">
    <location>
        <begin position="21"/>
        <end position="361"/>
    </location>
</feature>
<dbReference type="PROSITE" id="PS50089">
    <property type="entry name" value="ZF_RING_2"/>
    <property type="match status" value="1"/>
</dbReference>
<evidence type="ECO:0000256" key="3">
    <source>
        <dbReference type="ARBA" id="ARBA00022833"/>
    </source>
</evidence>
<dbReference type="SMART" id="SM00184">
    <property type="entry name" value="RING"/>
    <property type="match status" value="1"/>
</dbReference>
<protein>
    <recommendedName>
        <fullName evidence="7">RING-type domain-containing protein</fullName>
    </recommendedName>
</protein>
<keyword evidence="1" id="KW-0479">Metal-binding</keyword>
<evidence type="ECO:0000256" key="6">
    <source>
        <dbReference type="SAM" id="SignalP"/>
    </source>
</evidence>